<keyword evidence="2" id="KW-0658">Purine biosynthesis</keyword>
<dbReference type="Gene3D" id="3.30.470.20">
    <property type="entry name" value="ATP-grasp fold, B domain"/>
    <property type="match status" value="1"/>
</dbReference>
<evidence type="ECO:0000256" key="3">
    <source>
        <dbReference type="ARBA" id="ARBA00022840"/>
    </source>
</evidence>
<dbReference type="PANTHER" id="PTHR11609">
    <property type="entry name" value="PURINE BIOSYNTHESIS PROTEIN 6/7, PUR6/7"/>
    <property type="match status" value="1"/>
</dbReference>
<dbReference type="Gene3D" id="3.40.50.20">
    <property type="match status" value="1"/>
</dbReference>
<dbReference type="InterPro" id="IPR013815">
    <property type="entry name" value="ATP_grasp_subdomain_1"/>
</dbReference>
<proteinExistence type="predicted"/>
<dbReference type="EMBL" id="CP017151">
    <property type="protein sequence ID" value="AOR73962.1"/>
    <property type="molecule type" value="Genomic_DNA"/>
</dbReference>
<dbReference type="GO" id="GO:0005524">
    <property type="term" value="F:ATP binding"/>
    <property type="evidence" value="ECO:0007669"/>
    <property type="project" value="UniProtKB-UniRule"/>
</dbReference>
<evidence type="ECO:0000256" key="2">
    <source>
        <dbReference type="ARBA" id="ARBA00022755"/>
    </source>
</evidence>
<dbReference type="Gene3D" id="3.30.1490.20">
    <property type="entry name" value="ATP-grasp fold, A domain"/>
    <property type="match status" value="1"/>
</dbReference>
<evidence type="ECO:0000259" key="5">
    <source>
        <dbReference type="PROSITE" id="PS50975"/>
    </source>
</evidence>
<keyword evidence="3 4" id="KW-0067">ATP-binding</keyword>
<evidence type="ECO:0000313" key="6">
    <source>
        <dbReference type="EMBL" id="AOR73962.1"/>
    </source>
</evidence>
<dbReference type="Pfam" id="PF02222">
    <property type="entry name" value="ATP-grasp"/>
    <property type="match status" value="1"/>
</dbReference>
<dbReference type="GO" id="GO:0006164">
    <property type="term" value="P:purine nucleotide biosynthetic process"/>
    <property type="evidence" value="ECO:0007669"/>
    <property type="project" value="UniProtKB-KW"/>
</dbReference>
<sequence>MKMAGQNLLSQGKTLGIIGLTQKDWPLLVAAKKLGLNVGAYVDHSQPQLTKLADFTIVGNYRDRDKLTEFGQNSDLVIYASSLIAPVAINYLTNFTQVPQGVAALEIVQDRLMERAFLDEINVNVSPYVTVISLDDVYQSIDSIGYPAVLKPIQRGLGEQSLRINHQSDIAYGDDYIQGGAYLLESWIDHNTEYSLTVATDGETVVAYPLVEEFFNEDRELIEATTPTEVPDAMRDEMVRIATEIAKKLGYRGVITVRFYATAAGALYVNSFDLEPTISGNIFDEVAGVNQYEQMLRVIGGMAIHELHQLQPAVLVPLYDNQLASATRQQVLKENWKFRFFPADTTRTKGVKGLVWVTGGPDALLSDLLNQVDTTEILRPKTSPTQPAPEEE</sequence>
<dbReference type="Proteomes" id="UP000094714">
    <property type="component" value="Chromosome"/>
</dbReference>
<dbReference type="InterPro" id="IPR011761">
    <property type="entry name" value="ATP-grasp"/>
</dbReference>
<accession>A0A1D7ZVW5</accession>
<dbReference type="GO" id="GO:0005829">
    <property type="term" value="C:cytosol"/>
    <property type="evidence" value="ECO:0007669"/>
    <property type="project" value="TreeGrafter"/>
</dbReference>
<name>A0A1D7ZVW5_LIMFE</name>
<evidence type="ECO:0000256" key="1">
    <source>
        <dbReference type="ARBA" id="ARBA00022741"/>
    </source>
</evidence>
<feature type="domain" description="ATP-grasp" evidence="5">
    <location>
        <begin position="115"/>
        <end position="300"/>
    </location>
</feature>
<keyword evidence="1 4" id="KW-0547">Nucleotide-binding</keyword>
<reference evidence="6 7" key="1">
    <citation type="submission" date="2016-09" db="EMBL/GenBank/DDBJ databases">
        <title>Genome Sequence of the Lactobacillus fermentum strain NCC2970 (CNCM I-5068).</title>
        <authorList>
            <person name="Barretto C."/>
            <person name="Ngom-Bru C."/>
            <person name="Genevaz A."/>
            <person name="Fournier C."/>
            <person name="Moine D."/>
            <person name="Kassam M."/>
            <person name="Iltis A."/>
            <person name="Sagory-Zalkind P."/>
            <person name="Faucherand G."/>
            <person name="Descombes P."/>
            <person name="Duboux S."/>
        </authorList>
    </citation>
    <scope>NUCLEOTIDE SEQUENCE [LARGE SCALE GENOMIC DNA]</scope>
    <source>
        <strain evidence="6 7">NCC2970</strain>
    </source>
</reference>
<dbReference type="PANTHER" id="PTHR11609:SF5">
    <property type="entry name" value="PHOSPHORIBOSYLAMINOIMIDAZOLE CARBOXYLASE"/>
    <property type="match status" value="1"/>
</dbReference>
<dbReference type="GO" id="GO:0046872">
    <property type="term" value="F:metal ion binding"/>
    <property type="evidence" value="ECO:0007669"/>
    <property type="project" value="InterPro"/>
</dbReference>
<dbReference type="AlphaFoldDB" id="A0A1D7ZVW5"/>
<evidence type="ECO:0000313" key="7">
    <source>
        <dbReference type="Proteomes" id="UP000094714"/>
    </source>
</evidence>
<organism evidence="6 7">
    <name type="scientific">Limosilactobacillus fermentum</name>
    <name type="common">Lactobacillus fermentum</name>
    <dbReference type="NCBI Taxonomy" id="1613"/>
    <lineage>
        <taxon>Bacteria</taxon>
        <taxon>Bacillati</taxon>
        <taxon>Bacillota</taxon>
        <taxon>Bacilli</taxon>
        <taxon>Lactobacillales</taxon>
        <taxon>Lactobacillaceae</taxon>
        <taxon>Limosilactobacillus</taxon>
    </lineage>
</organism>
<dbReference type="SUPFAM" id="SSF56059">
    <property type="entry name" value="Glutathione synthetase ATP-binding domain-like"/>
    <property type="match status" value="1"/>
</dbReference>
<dbReference type="PROSITE" id="PS50975">
    <property type="entry name" value="ATP_GRASP"/>
    <property type="match status" value="1"/>
</dbReference>
<protein>
    <submittedName>
        <fullName evidence="6">Phosphoribosylaminoimidazole carboxylase ATPase subunit</fullName>
    </submittedName>
</protein>
<dbReference type="InterPro" id="IPR003135">
    <property type="entry name" value="ATP-grasp_carboxylate-amine"/>
</dbReference>
<evidence type="ECO:0000256" key="4">
    <source>
        <dbReference type="PROSITE-ProRule" id="PRU00409"/>
    </source>
</evidence>
<dbReference type="PATRIC" id="fig|1613.112.peg.520"/>
<gene>
    <name evidence="6" type="ORF">LACFE_CDS0493</name>
</gene>